<evidence type="ECO:0000313" key="3">
    <source>
        <dbReference type="Proteomes" id="UP000010523"/>
    </source>
</evidence>
<dbReference type="PATRIC" id="fig|997296.3.peg.1541"/>
<sequence length="368" mass="41795">MRVMVKELQEGCILSADVYSKTNRPIMKKNTVLNNELINILKLFLIRDVHVEKTLINGMPYTPIEVLDDENLAASKEESEQEALRLSDLFLIAVQKYKREFKSWQAGLPIDISRIREIILPLLEKMETSTSEIFTLHHFSTKEDYIYQHSVAVAIFSAFIAKKLNYNKGEIVQIALGGCLADCGMAKISNTILFKKTSLTVNEFEEIKKHPTHSYKMVQNISLLRDSTKLGIAQHHERLDGSGYPFGEKGNKVHLFAKIIGTADTFHAMTSERLYRSKQSPFKVLEMMSEDQFGKFDPVVLKALMSGIMNFSNGSKVKLSDGRVGEILFIDEKAPIRPLIKLLNSNEIIDLGKHRHIFINEVFTEASN</sequence>
<name>I3E0W7_BACMT</name>
<dbReference type="SMART" id="SM00471">
    <property type="entry name" value="HDc"/>
    <property type="match status" value="1"/>
</dbReference>
<dbReference type="CDD" id="cd00077">
    <property type="entry name" value="HDc"/>
    <property type="match status" value="1"/>
</dbReference>
<dbReference type="EMBL" id="AFEU01000002">
    <property type="protein sequence ID" value="EIJ80138.1"/>
    <property type="molecule type" value="Genomic_DNA"/>
</dbReference>
<dbReference type="Pfam" id="PF13487">
    <property type="entry name" value="HD_5"/>
    <property type="match status" value="1"/>
</dbReference>
<protein>
    <submittedName>
        <fullName evidence="2">Metal dependent phosphohydrolase</fullName>
    </submittedName>
</protein>
<dbReference type="PANTHER" id="PTHR43155:SF2">
    <property type="entry name" value="CYCLIC DI-GMP PHOSPHODIESTERASE PA4108"/>
    <property type="match status" value="1"/>
</dbReference>
<dbReference type="GO" id="GO:0016787">
    <property type="term" value="F:hydrolase activity"/>
    <property type="evidence" value="ECO:0007669"/>
    <property type="project" value="UniProtKB-KW"/>
</dbReference>
<feature type="domain" description="HD-GYP" evidence="1">
    <location>
        <begin position="124"/>
        <end position="320"/>
    </location>
</feature>
<gene>
    <name evidence="2" type="ORF">PB1_07252</name>
</gene>
<evidence type="ECO:0000259" key="1">
    <source>
        <dbReference type="PROSITE" id="PS51832"/>
    </source>
</evidence>
<comment type="caution">
    <text evidence="2">The sequence shown here is derived from an EMBL/GenBank/DDBJ whole genome shotgun (WGS) entry which is preliminary data.</text>
</comment>
<reference evidence="2 3" key="1">
    <citation type="journal article" date="2012" name="Appl. Environ. Microbiol.">
        <title>Genome Sequence of Thermotolerant Bacillus methanolicus: Features and Regulation Related to Methylotrophy and Production of L-Lysine and L-Glutamate from Methanol.</title>
        <authorList>
            <person name="Heggeset T.M."/>
            <person name="Krog A."/>
            <person name="Balzer S."/>
            <person name="Wentzel A."/>
            <person name="Ellingsen T.E."/>
            <person name="Brautaset T."/>
        </authorList>
    </citation>
    <scope>NUCLEOTIDE SEQUENCE [LARGE SCALE GENOMIC DNA]</scope>
    <source>
        <strain evidence="2 3">PB1</strain>
    </source>
</reference>
<dbReference type="InterPro" id="IPR037522">
    <property type="entry name" value="HD_GYP_dom"/>
</dbReference>
<dbReference type="PROSITE" id="PS51832">
    <property type="entry name" value="HD_GYP"/>
    <property type="match status" value="1"/>
</dbReference>
<proteinExistence type="predicted"/>
<accession>I3E0W7</accession>
<dbReference type="Gene3D" id="1.10.3210.10">
    <property type="entry name" value="Hypothetical protein af1432"/>
    <property type="match status" value="1"/>
</dbReference>
<organism evidence="2 3">
    <name type="scientific">Bacillus methanolicus PB1</name>
    <dbReference type="NCBI Taxonomy" id="997296"/>
    <lineage>
        <taxon>Bacteria</taxon>
        <taxon>Bacillati</taxon>
        <taxon>Bacillota</taxon>
        <taxon>Bacilli</taxon>
        <taxon>Bacillales</taxon>
        <taxon>Bacillaceae</taxon>
        <taxon>Bacillus</taxon>
    </lineage>
</organism>
<dbReference type="STRING" id="997296.PB1_07252"/>
<evidence type="ECO:0000313" key="2">
    <source>
        <dbReference type="EMBL" id="EIJ80138.1"/>
    </source>
</evidence>
<dbReference type="SUPFAM" id="SSF109604">
    <property type="entry name" value="HD-domain/PDEase-like"/>
    <property type="match status" value="1"/>
</dbReference>
<keyword evidence="3" id="KW-1185">Reference proteome</keyword>
<dbReference type="eggNOG" id="COG2206">
    <property type="taxonomic scope" value="Bacteria"/>
</dbReference>
<dbReference type="AlphaFoldDB" id="I3E0W7"/>
<dbReference type="InterPro" id="IPR003607">
    <property type="entry name" value="HD/PDEase_dom"/>
</dbReference>
<dbReference type="PANTHER" id="PTHR43155">
    <property type="entry name" value="CYCLIC DI-GMP PHOSPHODIESTERASE PA4108-RELATED"/>
    <property type="match status" value="1"/>
</dbReference>
<dbReference type="Proteomes" id="UP000010523">
    <property type="component" value="Unassembled WGS sequence"/>
</dbReference>
<keyword evidence="2" id="KW-0378">Hydrolase</keyword>